<keyword evidence="1" id="KW-0812">Transmembrane</keyword>
<proteinExistence type="predicted"/>
<dbReference type="InterPro" id="IPR050508">
    <property type="entry name" value="Methyltransf_Superfamily"/>
</dbReference>
<feature type="domain" description="Methyltransferase type 11" evidence="2">
    <location>
        <begin position="194"/>
        <end position="290"/>
    </location>
</feature>
<dbReference type="SUPFAM" id="SSF53335">
    <property type="entry name" value="S-adenosyl-L-methionine-dependent methyltransferases"/>
    <property type="match status" value="1"/>
</dbReference>
<evidence type="ECO:0000259" key="2">
    <source>
        <dbReference type="Pfam" id="PF08241"/>
    </source>
</evidence>
<dbReference type="Pfam" id="PF08241">
    <property type="entry name" value="Methyltransf_11"/>
    <property type="match status" value="1"/>
</dbReference>
<dbReference type="InterPro" id="IPR013216">
    <property type="entry name" value="Methyltransf_11"/>
</dbReference>
<keyword evidence="1" id="KW-0472">Membrane</keyword>
<dbReference type="EMBL" id="HE575322">
    <property type="protein sequence ID" value="CCC93199.1"/>
    <property type="molecule type" value="Genomic_DNA"/>
</dbReference>
<dbReference type="PANTHER" id="PTHR42912:SF15">
    <property type="entry name" value="METHYLTRANSFERASE TYPE 11 DOMAIN-CONTAINING PROTEIN"/>
    <property type="match status" value="1"/>
</dbReference>
<reference evidence="3" key="1">
    <citation type="journal article" date="2012" name="Proc. Natl. Acad. Sci. U.S.A.">
        <title>Antigenic diversity is generated by distinct evolutionary mechanisms in African trypanosome species.</title>
        <authorList>
            <person name="Jackson A.P."/>
            <person name="Berry A."/>
            <person name="Aslett M."/>
            <person name="Allison H.C."/>
            <person name="Burton P."/>
            <person name="Vavrova-Anderson J."/>
            <person name="Brown R."/>
            <person name="Browne H."/>
            <person name="Corton N."/>
            <person name="Hauser H."/>
            <person name="Gamble J."/>
            <person name="Gilderthorp R."/>
            <person name="Marcello L."/>
            <person name="McQuillan J."/>
            <person name="Otto T.D."/>
            <person name="Quail M.A."/>
            <person name="Sanders M.J."/>
            <person name="van Tonder A."/>
            <person name="Ginger M.L."/>
            <person name="Field M.C."/>
            <person name="Barry J.D."/>
            <person name="Hertz-Fowler C."/>
            <person name="Berriman M."/>
        </authorList>
    </citation>
    <scope>NUCLEOTIDE SEQUENCE</scope>
    <source>
        <strain evidence="3">IL3000</strain>
    </source>
</reference>
<dbReference type="InterPro" id="IPR029063">
    <property type="entry name" value="SAM-dependent_MTases_sf"/>
</dbReference>
<dbReference type="PANTHER" id="PTHR42912">
    <property type="entry name" value="METHYLTRANSFERASE"/>
    <property type="match status" value="1"/>
</dbReference>
<dbReference type="GO" id="GO:0008757">
    <property type="term" value="F:S-adenosylmethionine-dependent methyltransferase activity"/>
    <property type="evidence" value="ECO:0007669"/>
    <property type="project" value="InterPro"/>
</dbReference>
<dbReference type="AlphaFoldDB" id="G0UUY5"/>
<protein>
    <recommendedName>
        <fullName evidence="2">Methyltransferase type 11 domain-containing protein</fullName>
    </recommendedName>
</protein>
<dbReference type="VEuPathDB" id="TriTrypDB:TcIL3000_9_6110"/>
<dbReference type="Gene3D" id="3.40.50.150">
    <property type="entry name" value="Vaccinia Virus protein VP39"/>
    <property type="match status" value="1"/>
</dbReference>
<gene>
    <name evidence="3" type="ORF">TCIL3000_9_6110</name>
</gene>
<sequence>MLRCFLPPIRVAVVWPLRAELAFCRFHSTERSGDGVQGNVAGGTQGTSIERVSGEVARKGGFLEPSNDVVLEYARHALTRDGRDKQPEAIIWQWETTYPPILSRGKQNFYDYTDDIPGHVKPFWHHEYYQQREYFRLQRAKLPLKERARTWCIVGLCAAVVGGVLTLFRIWVEQPKEIRQMREEILQQTYGKVLELAAGHGQNIGAYPYAVHEIVMCDSNAQQLQAIRYRLPQTAYPKYDVRRVRSENLGAFADGEFDCVVDMFGLCSLHDPVKALRQMQRVVKPSGLILLLEHGRSPYAPVNWFLDYFEERHNVNTHGCKWNAPIKDYLKESRLQMKELRNKHYGTTYYVVAYPEVLDSLDGRAEPSTSGGSSVCQAA</sequence>
<evidence type="ECO:0000256" key="1">
    <source>
        <dbReference type="SAM" id="Phobius"/>
    </source>
</evidence>
<name>G0UUY5_TRYCI</name>
<keyword evidence="1" id="KW-1133">Transmembrane helix</keyword>
<organism evidence="3">
    <name type="scientific">Trypanosoma congolense (strain IL3000)</name>
    <dbReference type="NCBI Taxonomy" id="1068625"/>
    <lineage>
        <taxon>Eukaryota</taxon>
        <taxon>Discoba</taxon>
        <taxon>Euglenozoa</taxon>
        <taxon>Kinetoplastea</taxon>
        <taxon>Metakinetoplastina</taxon>
        <taxon>Trypanosomatida</taxon>
        <taxon>Trypanosomatidae</taxon>
        <taxon>Trypanosoma</taxon>
        <taxon>Nannomonas</taxon>
    </lineage>
</organism>
<accession>G0UUY5</accession>
<evidence type="ECO:0000313" key="3">
    <source>
        <dbReference type="EMBL" id="CCC93199.1"/>
    </source>
</evidence>
<dbReference type="CDD" id="cd02440">
    <property type="entry name" value="AdoMet_MTases"/>
    <property type="match status" value="1"/>
</dbReference>
<feature type="transmembrane region" description="Helical" evidence="1">
    <location>
        <begin position="151"/>
        <end position="172"/>
    </location>
</feature>